<dbReference type="EMBL" id="KL363924">
    <property type="protein sequence ID" value="KFD45002.1"/>
    <property type="molecule type" value="Genomic_DNA"/>
</dbReference>
<evidence type="ECO:0000313" key="2">
    <source>
        <dbReference type="Proteomes" id="UP000030764"/>
    </source>
</evidence>
<name>A0A085LJ56_9BILA</name>
<evidence type="ECO:0000313" key="1">
    <source>
        <dbReference type="EMBL" id="KFD45002.1"/>
    </source>
</evidence>
<accession>A0A085LJ56</accession>
<protein>
    <submittedName>
        <fullName evidence="1">Uncharacterized protein</fullName>
    </submittedName>
</protein>
<gene>
    <name evidence="1" type="ORF">M513_14121</name>
</gene>
<dbReference type="Proteomes" id="UP000030764">
    <property type="component" value="Unassembled WGS sequence"/>
</dbReference>
<keyword evidence="2" id="KW-1185">Reference proteome</keyword>
<proteinExistence type="predicted"/>
<dbReference type="AlphaFoldDB" id="A0A085LJ56"/>
<sequence>MPANLQQADPMKTPFLTSDFGTLVNLDLATGIAAAQLDKLVQAADAVPCTERLDAFADFAFDSLAAARSVDHTCFQVCKIHTKHSKR</sequence>
<reference evidence="1 2" key="1">
    <citation type="journal article" date="2014" name="Nat. Genet.">
        <title>Genome and transcriptome of the porcine whipworm Trichuris suis.</title>
        <authorList>
            <person name="Jex A.R."/>
            <person name="Nejsum P."/>
            <person name="Schwarz E.M."/>
            <person name="Hu L."/>
            <person name="Young N.D."/>
            <person name="Hall R.S."/>
            <person name="Korhonen P.K."/>
            <person name="Liao S."/>
            <person name="Thamsborg S."/>
            <person name="Xia J."/>
            <person name="Xu P."/>
            <person name="Wang S."/>
            <person name="Scheerlinck J.P."/>
            <person name="Hofmann A."/>
            <person name="Sternberg P.W."/>
            <person name="Wang J."/>
            <person name="Gasser R.B."/>
        </authorList>
    </citation>
    <scope>NUCLEOTIDE SEQUENCE [LARGE SCALE GENOMIC DNA]</scope>
    <source>
        <strain evidence="1">DCEP-RM93M</strain>
    </source>
</reference>
<organism evidence="1 2">
    <name type="scientific">Trichuris suis</name>
    <name type="common">pig whipworm</name>
    <dbReference type="NCBI Taxonomy" id="68888"/>
    <lineage>
        <taxon>Eukaryota</taxon>
        <taxon>Metazoa</taxon>
        <taxon>Ecdysozoa</taxon>
        <taxon>Nematoda</taxon>
        <taxon>Enoplea</taxon>
        <taxon>Dorylaimia</taxon>
        <taxon>Trichinellida</taxon>
        <taxon>Trichuridae</taxon>
        <taxon>Trichuris</taxon>
    </lineage>
</organism>